<evidence type="ECO:0000313" key="1">
    <source>
        <dbReference type="EMBL" id="KAL3874752.1"/>
    </source>
</evidence>
<dbReference type="Proteomes" id="UP001634394">
    <property type="component" value="Unassembled WGS sequence"/>
</dbReference>
<gene>
    <name evidence="1" type="ORF">ACJMK2_037723</name>
</gene>
<accession>A0ABD3WLR3</accession>
<organism evidence="1 2">
    <name type="scientific">Sinanodonta woodiana</name>
    <name type="common">Chinese pond mussel</name>
    <name type="synonym">Anodonta woodiana</name>
    <dbReference type="NCBI Taxonomy" id="1069815"/>
    <lineage>
        <taxon>Eukaryota</taxon>
        <taxon>Metazoa</taxon>
        <taxon>Spiralia</taxon>
        <taxon>Lophotrochozoa</taxon>
        <taxon>Mollusca</taxon>
        <taxon>Bivalvia</taxon>
        <taxon>Autobranchia</taxon>
        <taxon>Heteroconchia</taxon>
        <taxon>Palaeoheterodonta</taxon>
        <taxon>Unionida</taxon>
        <taxon>Unionoidea</taxon>
        <taxon>Unionidae</taxon>
        <taxon>Unioninae</taxon>
        <taxon>Sinanodonta</taxon>
    </lineage>
</organism>
<reference evidence="1 2" key="1">
    <citation type="submission" date="2024-11" db="EMBL/GenBank/DDBJ databases">
        <title>Chromosome-level genome assembly of the freshwater bivalve Anodonta woodiana.</title>
        <authorList>
            <person name="Chen X."/>
        </authorList>
    </citation>
    <scope>NUCLEOTIDE SEQUENCE [LARGE SCALE GENOMIC DNA]</scope>
    <source>
        <strain evidence="1">MN2024</strain>
        <tissue evidence="1">Gills</tissue>
    </source>
</reference>
<name>A0ABD3WLR3_SINWO</name>
<keyword evidence="2" id="KW-1185">Reference proteome</keyword>
<proteinExistence type="predicted"/>
<evidence type="ECO:0000313" key="2">
    <source>
        <dbReference type="Proteomes" id="UP001634394"/>
    </source>
</evidence>
<dbReference type="EMBL" id="JBJQND010000006">
    <property type="protein sequence ID" value="KAL3874752.1"/>
    <property type="molecule type" value="Genomic_DNA"/>
</dbReference>
<sequence length="66" mass="7878">MEIFKFFQKEQGLNEAKIEPSLVGQPIQPQKKRYRDAAPRIKKIVETYKEIDMMDYLRGLSHNFSF</sequence>
<protein>
    <submittedName>
        <fullName evidence="1">Uncharacterized protein</fullName>
    </submittedName>
</protein>
<dbReference type="AlphaFoldDB" id="A0ABD3WLR3"/>
<comment type="caution">
    <text evidence="1">The sequence shown here is derived from an EMBL/GenBank/DDBJ whole genome shotgun (WGS) entry which is preliminary data.</text>
</comment>